<evidence type="ECO:0000313" key="1">
    <source>
        <dbReference type="EMBL" id="ORX85612.1"/>
    </source>
</evidence>
<dbReference type="OrthoDB" id="2135342at2759"/>
<dbReference type="AlphaFoldDB" id="A0A1Y1XIT9"/>
<reference evidence="1 2" key="2">
    <citation type="submission" date="2016-08" db="EMBL/GenBank/DDBJ databases">
        <title>Pervasive Adenine N6-methylation of Active Genes in Fungi.</title>
        <authorList>
            <consortium name="DOE Joint Genome Institute"/>
            <person name="Mondo S.J."/>
            <person name="Dannebaum R.O."/>
            <person name="Kuo R.C."/>
            <person name="Labutti K."/>
            <person name="Haridas S."/>
            <person name="Kuo A."/>
            <person name="Salamov A."/>
            <person name="Ahrendt S.R."/>
            <person name="Lipzen A."/>
            <person name="Sullivan W."/>
            <person name="Andreopoulos W.B."/>
            <person name="Clum A."/>
            <person name="Lindquist E."/>
            <person name="Daum C."/>
            <person name="Ramamoorthy G.K."/>
            <person name="Gryganskyi A."/>
            <person name="Culley D."/>
            <person name="Magnuson J.K."/>
            <person name="James T.Y."/>
            <person name="O'Malley M.A."/>
            <person name="Stajich J.E."/>
            <person name="Spatafora J.W."/>
            <person name="Visel A."/>
            <person name="Grigoriev I.V."/>
        </authorList>
    </citation>
    <scope>NUCLEOTIDE SEQUENCE [LARGE SCALE GENOMIC DNA]</scope>
    <source>
        <strain evidence="1 2">S4</strain>
    </source>
</reference>
<dbReference type="EMBL" id="MCFG01000033">
    <property type="protein sequence ID" value="ORX85612.1"/>
    <property type="molecule type" value="Genomic_DNA"/>
</dbReference>
<accession>A0A1Y1XIT9</accession>
<dbReference type="Proteomes" id="UP000193944">
    <property type="component" value="Unassembled WGS sequence"/>
</dbReference>
<evidence type="ECO:0000313" key="2">
    <source>
        <dbReference type="Proteomes" id="UP000193944"/>
    </source>
</evidence>
<comment type="caution">
    <text evidence="1">The sequence shown here is derived from an EMBL/GenBank/DDBJ whole genome shotgun (WGS) entry which is preliminary data.</text>
</comment>
<organism evidence="1 2">
    <name type="scientific">Anaeromyces robustus</name>
    <dbReference type="NCBI Taxonomy" id="1754192"/>
    <lineage>
        <taxon>Eukaryota</taxon>
        <taxon>Fungi</taxon>
        <taxon>Fungi incertae sedis</taxon>
        <taxon>Chytridiomycota</taxon>
        <taxon>Chytridiomycota incertae sedis</taxon>
        <taxon>Neocallimastigomycetes</taxon>
        <taxon>Neocallimastigales</taxon>
        <taxon>Neocallimastigaceae</taxon>
        <taxon>Anaeromyces</taxon>
    </lineage>
</organism>
<name>A0A1Y1XIT9_9FUNG</name>
<reference evidence="1 2" key="1">
    <citation type="submission" date="2016-08" db="EMBL/GenBank/DDBJ databases">
        <title>A Parts List for Fungal Cellulosomes Revealed by Comparative Genomics.</title>
        <authorList>
            <consortium name="DOE Joint Genome Institute"/>
            <person name="Haitjema C.H."/>
            <person name="Gilmore S.P."/>
            <person name="Henske J.K."/>
            <person name="Solomon K.V."/>
            <person name="De Groot R."/>
            <person name="Kuo A."/>
            <person name="Mondo S.J."/>
            <person name="Salamov A.A."/>
            <person name="Labutti K."/>
            <person name="Zhao Z."/>
            <person name="Chiniquy J."/>
            <person name="Barry K."/>
            <person name="Brewer H.M."/>
            <person name="Purvine S.O."/>
            <person name="Wright A.T."/>
            <person name="Boxma B."/>
            <person name="Van Alen T."/>
            <person name="Hackstein J.H."/>
            <person name="Baker S.E."/>
            <person name="Grigoriev I.V."/>
            <person name="O'Malley M.A."/>
        </authorList>
    </citation>
    <scope>NUCLEOTIDE SEQUENCE [LARGE SCALE GENOMIC DNA]</scope>
    <source>
        <strain evidence="1 2">S4</strain>
    </source>
</reference>
<keyword evidence="2" id="KW-1185">Reference proteome</keyword>
<protein>
    <submittedName>
        <fullName evidence="1">Uncharacterized protein</fullName>
    </submittedName>
</protein>
<proteinExistence type="predicted"/>
<sequence length="461" mass="55157">MRELFFRKLPKEITFKISKYSLNVFFLCIGNQISKQDMIDIFENYDYSKDDYFDIIEYSLIPTLLYYDKFYLYKDLNLNWSINDTILAYYAIKYKRYSVIQKPLFVDKLFLEGFLKNHSEAISAVGHYLYYIPENNCSDFFKMYYRQGQATFKPSKYSIQFKNKEVYYDLLKELLPNYSIYEKYIYGSQTLLNHLNNVLDIEKIVNQAEEKNCSLKSVSPCSSPTTSGDRLSFSSHSSYSSQSSQSSQDINKFYPYLYDYLLLFDSGNSVSIENIFKLTMNSWNCSLVSLIICDVFHGKTYGKNYSKLDPQQALAYQEYLINAKRMANAYTLEDDLLQYRLIMEEKYLQLERLFDLYSKILEYDIRSKGNFYRIDHLFHIFFPTIILLTMNKNVKKLKVYVSLLTHKRWIEHVLALFQYAIDFYQFKLDKFPHQIEKLRRKYPVEFRHYQTVLNKYLSGNN</sequence>
<gene>
    <name evidence="1" type="ORF">BCR32DRAFT_241680</name>
</gene>